<comment type="caution">
    <text evidence="2">The sequence shown here is derived from an EMBL/GenBank/DDBJ whole genome shotgun (WGS) entry which is preliminary data.</text>
</comment>
<feature type="transmembrane region" description="Helical" evidence="1">
    <location>
        <begin position="32"/>
        <end position="51"/>
    </location>
</feature>
<feature type="transmembrane region" description="Helical" evidence="1">
    <location>
        <begin position="7"/>
        <end position="26"/>
    </location>
</feature>
<dbReference type="EMBL" id="JBHTKK010000001">
    <property type="protein sequence ID" value="MFD1064725.1"/>
    <property type="molecule type" value="Genomic_DNA"/>
</dbReference>
<reference evidence="3" key="1">
    <citation type="journal article" date="2019" name="Int. J. Syst. Evol. Microbiol.">
        <title>The Global Catalogue of Microorganisms (GCM) 10K type strain sequencing project: providing services to taxonomists for standard genome sequencing and annotation.</title>
        <authorList>
            <consortium name="The Broad Institute Genomics Platform"/>
            <consortium name="The Broad Institute Genome Sequencing Center for Infectious Disease"/>
            <person name="Wu L."/>
            <person name="Ma J."/>
        </authorList>
    </citation>
    <scope>NUCLEOTIDE SEQUENCE [LARGE SCALE GENOMIC DNA]</scope>
    <source>
        <strain evidence="3">CCUG 56608</strain>
    </source>
</reference>
<name>A0ABW3NEC7_9BACI</name>
<gene>
    <name evidence="2" type="ORF">ACFQ19_01680</name>
</gene>
<accession>A0ABW3NEC7</accession>
<dbReference type="Proteomes" id="UP001597041">
    <property type="component" value="Unassembled WGS sequence"/>
</dbReference>
<keyword evidence="1" id="KW-0812">Transmembrane</keyword>
<evidence type="ECO:0000256" key="1">
    <source>
        <dbReference type="SAM" id="Phobius"/>
    </source>
</evidence>
<protein>
    <submittedName>
        <fullName evidence="2">Uncharacterized protein</fullName>
    </submittedName>
</protein>
<dbReference type="RefSeq" id="WP_379590185.1">
    <property type="nucleotide sequence ID" value="NZ_JBHTKK010000001.1"/>
</dbReference>
<keyword evidence="1" id="KW-1133">Transmembrane helix</keyword>
<keyword evidence="3" id="KW-1185">Reference proteome</keyword>
<proteinExistence type="predicted"/>
<organism evidence="2 3">
    <name type="scientific">Oceanobacillus locisalsi</name>
    <dbReference type="NCBI Taxonomy" id="546107"/>
    <lineage>
        <taxon>Bacteria</taxon>
        <taxon>Bacillati</taxon>
        <taxon>Bacillota</taxon>
        <taxon>Bacilli</taxon>
        <taxon>Bacillales</taxon>
        <taxon>Bacillaceae</taxon>
        <taxon>Oceanobacillus</taxon>
    </lineage>
</organism>
<keyword evidence="1" id="KW-0472">Membrane</keyword>
<evidence type="ECO:0000313" key="3">
    <source>
        <dbReference type="Proteomes" id="UP001597041"/>
    </source>
</evidence>
<sequence>MKKNAPFIGYSLIFLGVAFIVVDTSALFHMYYFHYVFIIVGVVILLTYYLTTRKEKSLLCRIGFHKFEHVGWDDDVPFRLIYRCQRCGYEKKVIRSSGGGGP</sequence>
<evidence type="ECO:0000313" key="2">
    <source>
        <dbReference type="EMBL" id="MFD1064725.1"/>
    </source>
</evidence>